<dbReference type="InterPro" id="IPR001680">
    <property type="entry name" value="WD40_rpt"/>
</dbReference>
<protein>
    <recommendedName>
        <fullName evidence="11">Lissencephaly-1 homolog</fullName>
    </recommendedName>
</protein>
<keyword evidence="7 11" id="KW-0498">Mitosis</keyword>
<dbReference type="InterPro" id="IPR037190">
    <property type="entry name" value="LIS1_N"/>
</dbReference>
<dbReference type="PROSITE" id="PS50082">
    <property type="entry name" value="WD_REPEATS_2"/>
    <property type="match status" value="7"/>
</dbReference>
<evidence type="ECO:0000256" key="2">
    <source>
        <dbReference type="ARBA" id="ARBA00022490"/>
    </source>
</evidence>
<keyword evidence="9 11" id="KW-0206">Cytoskeleton</keyword>
<evidence type="ECO:0000256" key="6">
    <source>
        <dbReference type="ARBA" id="ARBA00022737"/>
    </source>
</evidence>
<comment type="subunit">
    <text evidence="11">May be a component of a dynein regulatory complex composed of at least lis-1 and nud-2. Interacts with nud-2.</text>
</comment>
<dbReference type="GO" id="GO:0007154">
    <property type="term" value="P:cell communication"/>
    <property type="evidence" value="ECO:0007669"/>
    <property type="project" value="UniProtKB-ARBA"/>
</dbReference>
<dbReference type="GO" id="GO:0051301">
    <property type="term" value="P:cell division"/>
    <property type="evidence" value="ECO:0007669"/>
    <property type="project" value="UniProtKB-KW"/>
</dbReference>
<dbReference type="GO" id="GO:0023052">
    <property type="term" value="P:signaling"/>
    <property type="evidence" value="ECO:0007669"/>
    <property type="project" value="UniProtKB-ARBA"/>
</dbReference>
<dbReference type="InterPro" id="IPR056795">
    <property type="entry name" value="PAC1-like_LisH-like_dom"/>
</dbReference>
<feature type="repeat" description="WD" evidence="12">
    <location>
        <begin position="407"/>
        <end position="441"/>
    </location>
</feature>
<feature type="domain" description="PAC1-like LisH-like dimerisation" evidence="13">
    <location>
        <begin position="30"/>
        <end position="64"/>
    </location>
</feature>
<keyword evidence="8 11" id="KW-0175">Coiled coil</keyword>
<reference evidence="15" key="1">
    <citation type="submission" date="2022-11" db="UniProtKB">
        <authorList>
            <consortium name="WormBaseParasite"/>
        </authorList>
    </citation>
    <scope>IDENTIFICATION</scope>
</reference>
<comment type="function">
    <text evidence="11">Positively regulates the activity of the minus-end directed microtubule motor protein dynein. May enhance dynein-mediated microtubule sliding by targeting dynein to the microtubule plus end. Required for several dynein- and microtubule-dependent processes.</text>
</comment>
<dbReference type="InterPro" id="IPR019775">
    <property type="entry name" value="WD40_repeat_CS"/>
</dbReference>
<comment type="subcellular location">
    <subcellularLocation>
        <location evidence="11">Cytoplasm</location>
        <location evidence="11">Cytoskeleton</location>
    </subcellularLocation>
    <subcellularLocation>
        <location evidence="11">Cytoplasm</location>
        <location evidence="11">Cytoskeleton</location>
        <location evidence="11">Microtubule organizing center</location>
        <location evidence="11">Centrosome</location>
    </subcellularLocation>
    <text evidence="11">Localizes to the plus end of microtubules and to the centrosome.</text>
</comment>
<comment type="similarity">
    <text evidence="11">Belongs to the WD repeat LIS1/nudF family.</text>
</comment>
<dbReference type="GO" id="GO:0070840">
    <property type="term" value="F:dynein complex binding"/>
    <property type="evidence" value="ECO:0007669"/>
    <property type="project" value="UniProtKB-UniRule"/>
</dbReference>
<keyword evidence="10 11" id="KW-0131">Cell cycle</keyword>
<dbReference type="PROSITE" id="PS00678">
    <property type="entry name" value="WD_REPEATS_1"/>
    <property type="match status" value="4"/>
</dbReference>
<dbReference type="GO" id="GO:0030286">
    <property type="term" value="C:dynein complex"/>
    <property type="evidence" value="ECO:0007669"/>
    <property type="project" value="UniProtKB-ARBA"/>
</dbReference>
<keyword evidence="1 11" id="KW-0813">Transport</keyword>
<dbReference type="FunFam" id="2.130.10.10:FF:000342">
    <property type="entry name" value="Nuclear distribution protein PAC1"/>
    <property type="match status" value="1"/>
</dbReference>
<dbReference type="PRINTS" id="PR00320">
    <property type="entry name" value="GPROTEINBRPT"/>
</dbReference>
<dbReference type="InterPro" id="IPR051510">
    <property type="entry name" value="SKI8"/>
</dbReference>
<keyword evidence="5 11" id="KW-0493">Microtubule</keyword>
<dbReference type="GO" id="GO:0051012">
    <property type="term" value="P:microtubule sliding"/>
    <property type="evidence" value="ECO:0007669"/>
    <property type="project" value="UniProtKB-UniRule"/>
</dbReference>
<evidence type="ECO:0000256" key="4">
    <source>
        <dbReference type="ARBA" id="ARBA00022618"/>
    </source>
</evidence>
<evidence type="ECO:0000259" key="13">
    <source>
        <dbReference type="Pfam" id="PF24951"/>
    </source>
</evidence>
<dbReference type="AlphaFoldDB" id="A0A914CMX0"/>
<proteinExistence type="inferred from homology"/>
<dbReference type="InterPro" id="IPR036322">
    <property type="entry name" value="WD40_repeat_dom_sf"/>
</dbReference>
<dbReference type="GO" id="GO:0006909">
    <property type="term" value="P:phagocytosis"/>
    <property type="evidence" value="ECO:0007669"/>
    <property type="project" value="UniProtKB-ARBA"/>
</dbReference>
<dbReference type="Pfam" id="PF00400">
    <property type="entry name" value="WD40"/>
    <property type="match status" value="7"/>
</dbReference>
<keyword evidence="14" id="KW-1185">Reference proteome</keyword>
<comment type="domain">
    <text evidence="11">Dimerization mediated by the LisH domain may be required to activate dynein.</text>
</comment>
<dbReference type="WBParaSite" id="ACRNAN_scaffold12570.g12734.t1">
    <property type="protein sequence ID" value="ACRNAN_scaffold12570.g12734.t1"/>
    <property type="gene ID" value="ACRNAN_scaffold12570.g12734"/>
</dbReference>
<dbReference type="PANTHER" id="PTHR44090">
    <property type="entry name" value="WD REPEAT-CONTAINING PROTEIN 61"/>
    <property type="match status" value="1"/>
</dbReference>
<dbReference type="GO" id="GO:0016593">
    <property type="term" value="C:Cdc73/Paf1 complex"/>
    <property type="evidence" value="ECO:0007669"/>
    <property type="project" value="TreeGrafter"/>
</dbReference>
<dbReference type="Proteomes" id="UP000887540">
    <property type="component" value="Unplaced"/>
</dbReference>
<dbReference type="GO" id="GO:0005737">
    <property type="term" value="C:cytoplasm"/>
    <property type="evidence" value="ECO:0007669"/>
    <property type="project" value="UniProtKB-UniRule"/>
</dbReference>
<feature type="repeat" description="WD" evidence="12">
    <location>
        <begin position="214"/>
        <end position="255"/>
    </location>
</feature>
<evidence type="ECO:0000313" key="14">
    <source>
        <dbReference type="Proteomes" id="UP000887540"/>
    </source>
</evidence>
<dbReference type="HAMAP" id="MF_03141">
    <property type="entry name" value="lis1"/>
    <property type="match status" value="1"/>
</dbReference>
<feature type="repeat" description="WD" evidence="12">
    <location>
        <begin position="365"/>
        <end position="406"/>
    </location>
</feature>
<keyword evidence="4 11" id="KW-0132">Cell division</keyword>
<dbReference type="InterPro" id="IPR020472">
    <property type="entry name" value="WD40_PAC1"/>
</dbReference>
<name>A0A914CMX0_9BILA</name>
<sequence length="441" mass="49951">MLIDSKLILHEKKRTLHIDLKSNMKMNLSSRQRDDLNWAIADYLQSHGYVETLVIFKQEAALDSENDNASRVSGILEKKWTSTARLQQKILNLEAKLSQTEKEILQGAPSREKRKADEWIPRPPERFHLTGHRSPVTKVIFHPVYSVIASCSEDSTIKIWDFESGEFERSLKGHTDSVQDIGFDAAGKMLVSCSADMSIKIWDFTGAYECLKTLKGHDHNISSVTFLPAGDFLLSSSRDKMIKMWEVSSGYCVHNFTGHSEWVRMIRVSPDGTLFASCSNDKTIKIWCLTTKSLKITLHGHEHVVECIVWAPDTILPSLAIAENKNDGKVNGENSENKLSILASGSRDRSIRFWNIHSGACLFTLVGHDNWVRGLRVHPAGKYLVTVSDDKTMRIWSLQQMRCIKTIDAHSQFVTSIDFHSSLPYVVTSSVDTTIKIWECR</sequence>
<evidence type="ECO:0000256" key="8">
    <source>
        <dbReference type="ARBA" id="ARBA00023054"/>
    </source>
</evidence>
<dbReference type="Gene3D" id="2.130.10.10">
    <property type="entry name" value="YVTN repeat-like/Quinoprotein amine dehydrogenase"/>
    <property type="match status" value="1"/>
</dbReference>
<dbReference type="InterPro" id="IPR015943">
    <property type="entry name" value="WD40/YVTN_repeat-like_dom_sf"/>
</dbReference>
<evidence type="ECO:0000256" key="3">
    <source>
        <dbReference type="ARBA" id="ARBA00022574"/>
    </source>
</evidence>
<feature type="repeat" description="WD" evidence="12">
    <location>
        <begin position="129"/>
        <end position="170"/>
    </location>
</feature>
<evidence type="ECO:0000256" key="9">
    <source>
        <dbReference type="ARBA" id="ARBA00023212"/>
    </source>
</evidence>
<evidence type="ECO:0000256" key="5">
    <source>
        <dbReference type="ARBA" id="ARBA00022701"/>
    </source>
</evidence>
<evidence type="ECO:0000256" key="1">
    <source>
        <dbReference type="ARBA" id="ARBA00022448"/>
    </source>
</evidence>
<keyword evidence="3 12" id="KW-0853">WD repeat</keyword>
<accession>A0A914CMX0</accession>
<evidence type="ECO:0000256" key="10">
    <source>
        <dbReference type="ARBA" id="ARBA00023306"/>
    </source>
</evidence>
<dbReference type="InterPro" id="IPR017252">
    <property type="entry name" value="Dynein_regulator_LIS1"/>
</dbReference>
<dbReference type="SUPFAM" id="SSF50978">
    <property type="entry name" value="WD40 repeat-like"/>
    <property type="match status" value="1"/>
</dbReference>
<dbReference type="GO" id="GO:0000132">
    <property type="term" value="P:establishment of mitotic spindle orientation"/>
    <property type="evidence" value="ECO:0007669"/>
    <property type="project" value="UniProtKB-UniRule"/>
</dbReference>
<dbReference type="GO" id="GO:0051299">
    <property type="term" value="P:centrosome separation"/>
    <property type="evidence" value="ECO:0007669"/>
    <property type="project" value="UniProtKB-ARBA"/>
</dbReference>
<evidence type="ECO:0000256" key="12">
    <source>
        <dbReference type="PROSITE-ProRule" id="PRU00221"/>
    </source>
</evidence>
<dbReference type="GO" id="GO:0005813">
    <property type="term" value="C:centrosome"/>
    <property type="evidence" value="ECO:0007669"/>
    <property type="project" value="UniProtKB-SubCell"/>
</dbReference>
<evidence type="ECO:0000256" key="11">
    <source>
        <dbReference type="HAMAP-Rule" id="MF_03141"/>
    </source>
</evidence>
<dbReference type="PROSITE" id="PS50294">
    <property type="entry name" value="WD_REPEATS_REGION"/>
    <property type="match status" value="6"/>
</dbReference>
<dbReference type="PIRSF" id="PIRSF037647">
    <property type="entry name" value="Dynein_regulator_Lis1"/>
    <property type="match status" value="1"/>
</dbReference>
<dbReference type="PANTHER" id="PTHR44090:SF1">
    <property type="entry name" value="SUPERKILLER COMPLEX PROTEIN 8"/>
    <property type="match status" value="1"/>
</dbReference>
<dbReference type="GO" id="GO:0051225">
    <property type="term" value="P:spindle assembly"/>
    <property type="evidence" value="ECO:0007669"/>
    <property type="project" value="UniProtKB-ARBA"/>
</dbReference>
<dbReference type="PROSITE" id="PS50896">
    <property type="entry name" value="LISH"/>
    <property type="match status" value="1"/>
</dbReference>
<feature type="repeat" description="WD" evidence="12">
    <location>
        <begin position="256"/>
        <end position="297"/>
    </location>
</feature>
<dbReference type="SUPFAM" id="SSF109925">
    <property type="entry name" value="Lissencephaly-1 protein (Lis-1, PAF-AH alpha) N-terminal domain"/>
    <property type="match status" value="1"/>
</dbReference>
<dbReference type="GO" id="GO:0005874">
    <property type="term" value="C:microtubule"/>
    <property type="evidence" value="ECO:0007669"/>
    <property type="project" value="UniProtKB-KW"/>
</dbReference>
<dbReference type="Gene3D" id="1.20.960.30">
    <property type="match status" value="1"/>
</dbReference>
<dbReference type="Pfam" id="PF24951">
    <property type="entry name" value="LisH_PAC1"/>
    <property type="match status" value="1"/>
</dbReference>
<dbReference type="SMART" id="SM00667">
    <property type="entry name" value="LisH"/>
    <property type="match status" value="1"/>
</dbReference>
<dbReference type="InterPro" id="IPR006594">
    <property type="entry name" value="LisH"/>
</dbReference>
<dbReference type="CDD" id="cd00200">
    <property type="entry name" value="WD40"/>
    <property type="match status" value="1"/>
</dbReference>
<feature type="repeat" description="WD" evidence="12">
    <location>
        <begin position="340"/>
        <end position="364"/>
    </location>
</feature>
<feature type="repeat" description="WD" evidence="12">
    <location>
        <begin position="171"/>
        <end position="203"/>
    </location>
</feature>
<keyword evidence="6" id="KW-0677">Repeat</keyword>
<dbReference type="FunFam" id="1.20.960.30:FF:000002">
    <property type="entry name" value="Platelet-activating factor acetylhydrolase ib"/>
    <property type="match status" value="1"/>
</dbReference>
<dbReference type="SMART" id="SM00320">
    <property type="entry name" value="WD40"/>
    <property type="match status" value="7"/>
</dbReference>
<keyword evidence="2 11" id="KW-0963">Cytoplasm</keyword>
<evidence type="ECO:0000313" key="15">
    <source>
        <dbReference type="WBParaSite" id="ACRNAN_scaffold12570.g12734.t1"/>
    </source>
</evidence>
<organism evidence="14 15">
    <name type="scientific">Acrobeloides nanus</name>
    <dbReference type="NCBI Taxonomy" id="290746"/>
    <lineage>
        <taxon>Eukaryota</taxon>
        <taxon>Metazoa</taxon>
        <taxon>Ecdysozoa</taxon>
        <taxon>Nematoda</taxon>
        <taxon>Chromadorea</taxon>
        <taxon>Rhabditida</taxon>
        <taxon>Tylenchina</taxon>
        <taxon>Cephalobomorpha</taxon>
        <taxon>Cephaloboidea</taxon>
        <taxon>Cephalobidae</taxon>
        <taxon>Acrobeloides</taxon>
    </lineage>
</organism>
<evidence type="ECO:0000256" key="7">
    <source>
        <dbReference type="ARBA" id="ARBA00022776"/>
    </source>
</evidence>